<protein>
    <submittedName>
        <fullName evidence="1">Uncharacterized protein</fullName>
    </submittedName>
</protein>
<reference evidence="1" key="1">
    <citation type="submission" date="2014-09" db="EMBL/GenBank/DDBJ databases">
        <authorList>
            <person name="Magalhaes I.L.F."/>
            <person name="Oliveira U."/>
            <person name="Santos F.R."/>
            <person name="Vidigal T.H.D.A."/>
            <person name="Brescovit A.D."/>
            <person name="Santos A.J."/>
        </authorList>
    </citation>
    <scope>NUCLEOTIDE SEQUENCE</scope>
    <source>
        <tissue evidence="1">Shoot tissue taken approximately 20 cm above the soil surface</tissue>
    </source>
</reference>
<dbReference type="EMBL" id="GBRH01248454">
    <property type="protein sequence ID" value="JAD49441.1"/>
    <property type="molecule type" value="Transcribed_RNA"/>
</dbReference>
<proteinExistence type="predicted"/>
<organism evidence="1">
    <name type="scientific">Arundo donax</name>
    <name type="common">Giant reed</name>
    <name type="synonym">Donax arundinaceus</name>
    <dbReference type="NCBI Taxonomy" id="35708"/>
    <lineage>
        <taxon>Eukaryota</taxon>
        <taxon>Viridiplantae</taxon>
        <taxon>Streptophyta</taxon>
        <taxon>Embryophyta</taxon>
        <taxon>Tracheophyta</taxon>
        <taxon>Spermatophyta</taxon>
        <taxon>Magnoliopsida</taxon>
        <taxon>Liliopsida</taxon>
        <taxon>Poales</taxon>
        <taxon>Poaceae</taxon>
        <taxon>PACMAD clade</taxon>
        <taxon>Arundinoideae</taxon>
        <taxon>Arundineae</taxon>
        <taxon>Arundo</taxon>
    </lineage>
</organism>
<sequence length="15" mass="1772">MILILYQSIIYCKGN</sequence>
<reference evidence="1" key="2">
    <citation type="journal article" date="2015" name="Data Brief">
        <title>Shoot transcriptome of the giant reed, Arundo donax.</title>
        <authorList>
            <person name="Barrero R.A."/>
            <person name="Guerrero F.D."/>
            <person name="Moolhuijzen P."/>
            <person name="Goolsby J.A."/>
            <person name="Tidwell J."/>
            <person name="Bellgard S.E."/>
            <person name="Bellgard M.I."/>
        </authorList>
    </citation>
    <scope>NUCLEOTIDE SEQUENCE</scope>
    <source>
        <tissue evidence="1">Shoot tissue taken approximately 20 cm above the soil surface</tissue>
    </source>
</reference>
<evidence type="ECO:0000313" key="1">
    <source>
        <dbReference type="EMBL" id="JAD49441.1"/>
    </source>
</evidence>
<accession>A0A0A9AE82</accession>
<name>A0A0A9AE82_ARUDO</name>